<dbReference type="RefSeq" id="WP_377342024.1">
    <property type="nucleotide sequence ID" value="NZ_JBHLUE010000019.1"/>
</dbReference>
<name>A0ABV6P3T6_9ACTN</name>
<protein>
    <submittedName>
        <fullName evidence="3">Amidase domain-containing protein</fullName>
    </submittedName>
</protein>
<dbReference type="Pfam" id="PF12671">
    <property type="entry name" value="Amidase_6"/>
    <property type="match status" value="1"/>
</dbReference>
<evidence type="ECO:0000259" key="2">
    <source>
        <dbReference type="Pfam" id="PF12671"/>
    </source>
</evidence>
<evidence type="ECO:0000313" key="3">
    <source>
        <dbReference type="EMBL" id="MFC0566928.1"/>
    </source>
</evidence>
<keyword evidence="4" id="KW-1185">Reference proteome</keyword>
<dbReference type="PANTHER" id="PTHR40032">
    <property type="entry name" value="EXPORTED PROTEIN-RELATED"/>
    <property type="match status" value="1"/>
</dbReference>
<evidence type="ECO:0000256" key="1">
    <source>
        <dbReference type="SAM" id="MobiDB-lite"/>
    </source>
</evidence>
<comment type="caution">
    <text evidence="3">The sequence shown here is derived from an EMBL/GenBank/DDBJ whole genome shotgun (WGS) entry which is preliminary data.</text>
</comment>
<feature type="region of interest" description="Disordered" evidence="1">
    <location>
        <begin position="162"/>
        <end position="184"/>
    </location>
</feature>
<proteinExistence type="predicted"/>
<dbReference type="InterPro" id="IPR024301">
    <property type="entry name" value="Amidase_6"/>
</dbReference>
<dbReference type="Proteomes" id="UP001589894">
    <property type="component" value="Unassembled WGS sequence"/>
</dbReference>
<accession>A0ABV6P3T6</accession>
<feature type="compositionally biased region" description="Low complexity" evidence="1">
    <location>
        <begin position="162"/>
        <end position="176"/>
    </location>
</feature>
<gene>
    <name evidence="3" type="ORF">ACFFHU_22655</name>
</gene>
<organism evidence="3 4">
    <name type="scientific">Plantactinospora siamensis</name>
    <dbReference type="NCBI Taxonomy" id="555372"/>
    <lineage>
        <taxon>Bacteria</taxon>
        <taxon>Bacillati</taxon>
        <taxon>Actinomycetota</taxon>
        <taxon>Actinomycetes</taxon>
        <taxon>Micromonosporales</taxon>
        <taxon>Micromonosporaceae</taxon>
        <taxon>Plantactinospora</taxon>
    </lineage>
</organism>
<evidence type="ECO:0000313" key="4">
    <source>
        <dbReference type="Proteomes" id="UP001589894"/>
    </source>
</evidence>
<dbReference type="EMBL" id="JBHLUE010000019">
    <property type="protein sequence ID" value="MFC0566928.1"/>
    <property type="molecule type" value="Genomic_DNA"/>
</dbReference>
<dbReference type="PANTHER" id="PTHR40032:SF1">
    <property type="entry name" value="EXPORTED PROTEIN"/>
    <property type="match status" value="1"/>
</dbReference>
<reference evidence="3 4" key="1">
    <citation type="submission" date="2024-09" db="EMBL/GenBank/DDBJ databases">
        <authorList>
            <person name="Sun Q."/>
            <person name="Mori K."/>
        </authorList>
    </citation>
    <scope>NUCLEOTIDE SEQUENCE [LARGE SCALE GENOMIC DNA]</scope>
    <source>
        <strain evidence="3 4">TBRC 2205</strain>
    </source>
</reference>
<sequence>MASGEPADLRQLQAIATAYFADRASRVTAAGPLATPIPQVAAQAALSRTHGDRLAAVRAQLNHLHGGYRRAATSIQVGSVDTQGSRLIARVTEQTDLYYAVVAPGDVDHMTYWVDHELELHRTGSTWRLARAQYLPANPFSTPATQFEDELPADMRQLNARRAAGAATAGTASSRRPTSNVRAAGAPSQVKFVDSGPVTLSGGYDYTAMVNYARAWATGRNPAYPSYSDDCTNFASQVMRAGGWQTVGSWPFSSRSSNSNWWYGSYASTSSYTWGGAENWYWFATGSGRTYIIYMYDMGSGDVLQYDYDFDGNISHTQVCTGRDSTGPLMTQHGSDYRDKRLTEIMASASNYNAWKYAHRT</sequence>
<feature type="domain" description="Putative amidase" evidence="2">
    <location>
        <begin position="204"/>
        <end position="352"/>
    </location>
</feature>